<gene>
    <name evidence="2" type="ORF">BDP27DRAFT_1441452</name>
</gene>
<protein>
    <submittedName>
        <fullName evidence="2">Kinase-like domain-containing protein</fullName>
    </submittedName>
</protein>
<dbReference type="Gene3D" id="3.30.200.20">
    <property type="entry name" value="Phosphorylase Kinase, domain 1"/>
    <property type="match status" value="1"/>
</dbReference>
<dbReference type="InterPro" id="IPR051681">
    <property type="entry name" value="Ser/Thr_Kinases-Pseudokinases"/>
</dbReference>
<evidence type="ECO:0000259" key="1">
    <source>
        <dbReference type="PROSITE" id="PS50011"/>
    </source>
</evidence>
<dbReference type="AlphaFoldDB" id="A0A9P5UGY6"/>
<dbReference type="GO" id="GO:0005524">
    <property type="term" value="F:ATP binding"/>
    <property type="evidence" value="ECO:0007669"/>
    <property type="project" value="InterPro"/>
</dbReference>
<organism evidence="2 3">
    <name type="scientific">Rhodocollybia butyracea</name>
    <dbReference type="NCBI Taxonomy" id="206335"/>
    <lineage>
        <taxon>Eukaryota</taxon>
        <taxon>Fungi</taxon>
        <taxon>Dikarya</taxon>
        <taxon>Basidiomycota</taxon>
        <taxon>Agaricomycotina</taxon>
        <taxon>Agaricomycetes</taxon>
        <taxon>Agaricomycetidae</taxon>
        <taxon>Agaricales</taxon>
        <taxon>Marasmiineae</taxon>
        <taxon>Omphalotaceae</taxon>
        <taxon>Rhodocollybia</taxon>
    </lineage>
</organism>
<dbReference type="Pfam" id="PF07714">
    <property type="entry name" value="PK_Tyr_Ser-Thr"/>
    <property type="match status" value="1"/>
</dbReference>
<comment type="caution">
    <text evidence="2">The sequence shown here is derived from an EMBL/GenBank/DDBJ whole genome shotgun (WGS) entry which is preliminary data.</text>
</comment>
<name>A0A9P5UGY6_9AGAR</name>
<dbReference type="PROSITE" id="PS50011">
    <property type="entry name" value="PROTEIN_KINASE_DOM"/>
    <property type="match status" value="1"/>
</dbReference>
<evidence type="ECO:0000313" key="3">
    <source>
        <dbReference type="Proteomes" id="UP000772434"/>
    </source>
</evidence>
<dbReference type="Gene3D" id="1.10.510.10">
    <property type="entry name" value="Transferase(Phosphotransferase) domain 1"/>
    <property type="match status" value="1"/>
</dbReference>
<keyword evidence="3" id="KW-1185">Reference proteome</keyword>
<dbReference type="InterPro" id="IPR008266">
    <property type="entry name" value="Tyr_kinase_AS"/>
</dbReference>
<dbReference type="InterPro" id="IPR001245">
    <property type="entry name" value="Ser-Thr/Tyr_kinase_cat_dom"/>
</dbReference>
<accession>A0A9P5UGY6</accession>
<dbReference type="PROSITE" id="PS00109">
    <property type="entry name" value="PROTEIN_KINASE_TYR"/>
    <property type="match status" value="1"/>
</dbReference>
<dbReference type="PANTHER" id="PTHR44329">
    <property type="entry name" value="SERINE/THREONINE-PROTEIN KINASE TNNI3K-RELATED"/>
    <property type="match status" value="1"/>
</dbReference>
<feature type="domain" description="Protein kinase" evidence="1">
    <location>
        <begin position="9"/>
        <end position="266"/>
    </location>
</feature>
<dbReference type="EMBL" id="JADNRY010000002">
    <property type="protein sequence ID" value="KAF9078168.1"/>
    <property type="molecule type" value="Genomic_DNA"/>
</dbReference>
<dbReference type="GO" id="GO:0004674">
    <property type="term" value="F:protein serine/threonine kinase activity"/>
    <property type="evidence" value="ECO:0007669"/>
    <property type="project" value="TreeGrafter"/>
</dbReference>
<sequence length="374" mass="42427">MNILPTVTITSKHEIAGGAFSNIWQGTLQERPVCLKVLRRGLLNDAFQEVLIWKQLQHPNILPFLGVNRELFNPNICLISPWMANGNILTFLKNHPNHNIYQSVIEITKGLLYIHNLQIVHGDLRGVNILVTDDYHCCIADFGLSHLISLPGDQTSSAHQGYGASQWLPPEVLASDNYDQEHLRAADIYSLGCTIIELYAQSPPYGEFETDQSVRYKVLIEKTKPPRPSQLASDALWELVGLRLLAWEVVDRPKATEVLQALRAILKPPPTNAQLALLESCLLAWATAEPPDAACLPDEAEWLEAGGWLEAKHFFDELKDWPEAENWHEEQWNDDKEPEWPWPLEKWSEDAFSESGVGEESLTVRFKMLPLLEY</sequence>
<dbReference type="OrthoDB" id="5966500at2759"/>
<dbReference type="Proteomes" id="UP000772434">
    <property type="component" value="Unassembled WGS sequence"/>
</dbReference>
<evidence type="ECO:0000313" key="2">
    <source>
        <dbReference type="EMBL" id="KAF9078168.1"/>
    </source>
</evidence>
<dbReference type="InterPro" id="IPR000719">
    <property type="entry name" value="Prot_kinase_dom"/>
</dbReference>
<reference evidence="2" key="1">
    <citation type="submission" date="2020-11" db="EMBL/GenBank/DDBJ databases">
        <authorList>
            <consortium name="DOE Joint Genome Institute"/>
            <person name="Ahrendt S."/>
            <person name="Riley R."/>
            <person name="Andreopoulos W."/>
            <person name="Labutti K."/>
            <person name="Pangilinan J."/>
            <person name="Ruiz-Duenas F.J."/>
            <person name="Barrasa J.M."/>
            <person name="Sanchez-Garcia M."/>
            <person name="Camarero S."/>
            <person name="Miyauchi S."/>
            <person name="Serrano A."/>
            <person name="Linde D."/>
            <person name="Babiker R."/>
            <person name="Drula E."/>
            <person name="Ayuso-Fernandez I."/>
            <person name="Pacheco R."/>
            <person name="Padilla G."/>
            <person name="Ferreira P."/>
            <person name="Barriuso J."/>
            <person name="Kellner H."/>
            <person name="Castanera R."/>
            <person name="Alfaro M."/>
            <person name="Ramirez L."/>
            <person name="Pisabarro A.G."/>
            <person name="Kuo A."/>
            <person name="Tritt A."/>
            <person name="Lipzen A."/>
            <person name="He G."/>
            <person name="Yan M."/>
            <person name="Ng V."/>
            <person name="Cullen D."/>
            <person name="Martin F."/>
            <person name="Rosso M.-N."/>
            <person name="Henrissat B."/>
            <person name="Hibbett D."/>
            <person name="Martinez A.T."/>
            <person name="Grigoriev I.V."/>
        </authorList>
    </citation>
    <scope>NUCLEOTIDE SEQUENCE</scope>
    <source>
        <strain evidence="2">AH 40177</strain>
    </source>
</reference>
<dbReference type="PANTHER" id="PTHR44329:SF214">
    <property type="entry name" value="PROTEIN KINASE DOMAIN-CONTAINING PROTEIN"/>
    <property type="match status" value="1"/>
</dbReference>
<dbReference type="InterPro" id="IPR011009">
    <property type="entry name" value="Kinase-like_dom_sf"/>
</dbReference>
<keyword evidence="2" id="KW-0418">Kinase</keyword>
<keyword evidence="2" id="KW-0808">Transferase</keyword>
<dbReference type="SUPFAM" id="SSF56112">
    <property type="entry name" value="Protein kinase-like (PK-like)"/>
    <property type="match status" value="1"/>
</dbReference>
<proteinExistence type="predicted"/>